<name>A0A443NNB8_9MAGN</name>
<reference evidence="1 2" key="1">
    <citation type="journal article" date="2019" name="Nat. Plants">
        <title>Stout camphor tree genome fills gaps in understanding of flowering plant genome evolution.</title>
        <authorList>
            <person name="Chaw S.M."/>
            <person name="Liu Y.C."/>
            <person name="Wu Y.W."/>
            <person name="Wang H.Y."/>
            <person name="Lin C.I."/>
            <person name="Wu C.S."/>
            <person name="Ke H.M."/>
            <person name="Chang L.Y."/>
            <person name="Hsu C.Y."/>
            <person name="Yang H.T."/>
            <person name="Sudianto E."/>
            <person name="Hsu M.H."/>
            <person name="Wu K.P."/>
            <person name="Wang L.N."/>
            <person name="Leebens-Mack J.H."/>
            <person name="Tsai I.J."/>
        </authorList>
    </citation>
    <scope>NUCLEOTIDE SEQUENCE [LARGE SCALE GENOMIC DNA]</scope>
    <source>
        <strain evidence="2">cv. Chaw 1501</strain>
        <tissue evidence="1">Young leaves</tissue>
    </source>
</reference>
<keyword evidence="2" id="KW-1185">Reference proteome</keyword>
<sequence>MATNPKVFFDMAVSGDPAGHIMMELFCSQTQRRTWLRTSAHFAQARRALGRAGIPSTTRVPPSTALSLDSCARVAWQLRRVDLQRQVRRRELH</sequence>
<dbReference type="AlphaFoldDB" id="A0A443NNB8"/>
<evidence type="ECO:0000313" key="2">
    <source>
        <dbReference type="Proteomes" id="UP000283530"/>
    </source>
</evidence>
<protein>
    <submittedName>
        <fullName evidence="1">Uncharacterized protein</fullName>
    </submittedName>
</protein>
<evidence type="ECO:0000313" key="1">
    <source>
        <dbReference type="EMBL" id="RWR80022.1"/>
    </source>
</evidence>
<dbReference type="Proteomes" id="UP000283530">
    <property type="component" value="Unassembled WGS sequence"/>
</dbReference>
<organism evidence="1 2">
    <name type="scientific">Cinnamomum micranthum f. kanehirae</name>
    <dbReference type="NCBI Taxonomy" id="337451"/>
    <lineage>
        <taxon>Eukaryota</taxon>
        <taxon>Viridiplantae</taxon>
        <taxon>Streptophyta</taxon>
        <taxon>Embryophyta</taxon>
        <taxon>Tracheophyta</taxon>
        <taxon>Spermatophyta</taxon>
        <taxon>Magnoliopsida</taxon>
        <taxon>Magnoliidae</taxon>
        <taxon>Laurales</taxon>
        <taxon>Lauraceae</taxon>
        <taxon>Cinnamomum</taxon>
    </lineage>
</organism>
<comment type="caution">
    <text evidence="1">The sequence shown here is derived from an EMBL/GenBank/DDBJ whole genome shotgun (WGS) entry which is preliminary data.</text>
</comment>
<dbReference type="EMBL" id="QPKB01000003">
    <property type="protein sequence ID" value="RWR80022.1"/>
    <property type="molecule type" value="Genomic_DNA"/>
</dbReference>
<gene>
    <name evidence="1" type="ORF">CKAN_00862700</name>
</gene>
<proteinExistence type="predicted"/>
<accession>A0A443NNB8</accession>